<gene>
    <name evidence="1" type="ORF">PHIM7_240</name>
</gene>
<dbReference type="EMBL" id="KR052480">
    <property type="protein sequence ID" value="AKF12785.1"/>
    <property type="molecule type" value="Genomic_DNA"/>
</dbReference>
<dbReference type="Proteomes" id="UP000221947">
    <property type="component" value="Segment"/>
</dbReference>
<reference evidence="1 2" key="1">
    <citation type="submission" date="2015-04" db="EMBL/GenBank/DDBJ databases">
        <authorList>
            <person name="Schouten J.T."/>
            <person name="Crockett J.T."/>
            <person name="Hodson T.S."/>
            <person name="Hyde J.R."/>
            <person name="Smith T.A."/>
            <person name="Merrill B.D."/>
            <person name="Crook M.B."/>
            <person name="Griffitts J.S."/>
            <person name="Burnett S.H."/>
            <person name="Grose J.H."/>
            <person name="Breakwell D.P."/>
        </authorList>
    </citation>
    <scope>NUCLEOTIDE SEQUENCE [LARGE SCALE GENOMIC DNA]</scope>
</reference>
<evidence type="ECO:0000313" key="2">
    <source>
        <dbReference type="Proteomes" id="UP000221947"/>
    </source>
</evidence>
<protein>
    <submittedName>
        <fullName evidence="1">Uncharacterized protein</fullName>
    </submittedName>
</protein>
<evidence type="ECO:0000313" key="1">
    <source>
        <dbReference type="EMBL" id="AKF12785.1"/>
    </source>
</evidence>
<organism evidence="1 2">
    <name type="scientific">Sinorhizobium phage phiM7</name>
    <dbReference type="NCBI Taxonomy" id="1647403"/>
    <lineage>
        <taxon>Viruses</taxon>
        <taxon>Duplodnaviria</taxon>
        <taxon>Heunggongvirae</taxon>
        <taxon>Uroviricota</taxon>
        <taxon>Caudoviricetes</taxon>
        <taxon>Emdodecavirus</taxon>
        <taxon>Emdodecavirus M7</taxon>
    </lineage>
</organism>
<sequence>MVSAWYHRDVLEETLVEYREALNKLHARRLEEWNSEPRIYWIWERWWKPVRRQLTLDEYLYRVYDPYFEILRKGAIRRELESAQRLIDYSYRSHNNVVLLERWEVNEFGGLLNSKPKAAPPIEE</sequence>
<proteinExistence type="predicted"/>
<accession>A0A0F6YPI0</accession>
<keyword evidence="2" id="KW-1185">Reference proteome</keyword>
<name>A0A0F6YPI0_9CAUD</name>